<name>A0AA37TBB1_9HYPH</name>
<dbReference type="Gene3D" id="1.10.1740.10">
    <property type="match status" value="1"/>
</dbReference>
<dbReference type="InterPro" id="IPR000838">
    <property type="entry name" value="RNA_pol_sigma70_ECF_CS"/>
</dbReference>
<evidence type="ECO:0000313" key="9">
    <source>
        <dbReference type="EMBL" id="GLS68044.1"/>
    </source>
</evidence>
<dbReference type="InterPro" id="IPR007627">
    <property type="entry name" value="RNA_pol_sigma70_r2"/>
</dbReference>
<keyword evidence="5 6" id="KW-0804">Transcription</keyword>
<dbReference type="InterPro" id="IPR013249">
    <property type="entry name" value="RNA_pol_sigma70_r4_t2"/>
</dbReference>
<keyword evidence="3 6" id="KW-0731">Sigma factor</keyword>
<dbReference type="Pfam" id="PF08281">
    <property type="entry name" value="Sigma70_r4_2"/>
    <property type="match status" value="1"/>
</dbReference>
<comment type="caution">
    <text evidence="9">The sequence shown here is derived from an EMBL/GenBank/DDBJ whole genome shotgun (WGS) entry which is preliminary data.</text>
</comment>
<dbReference type="Gene3D" id="1.10.10.10">
    <property type="entry name" value="Winged helix-like DNA-binding domain superfamily/Winged helix DNA-binding domain"/>
    <property type="match status" value="1"/>
</dbReference>
<dbReference type="EMBL" id="BSPL01000002">
    <property type="protein sequence ID" value="GLS68044.1"/>
    <property type="molecule type" value="Genomic_DNA"/>
</dbReference>
<dbReference type="PANTHER" id="PTHR43133">
    <property type="entry name" value="RNA POLYMERASE ECF-TYPE SIGMA FACTO"/>
    <property type="match status" value="1"/>
</dbReference>
<evidence type="ECO:0000259" key="8">
    <source>
        <dbReference type="Pfam" id="PF08281"/>
    </source>
</evidence>
<dbReference type="PROSITE" id="PS01063">
    <property type="entry name" value="SIGMA70_ECF"/>
    <property type="match status" value="1"/>
</dbReference>
<evidence type="ECO:0000313" key="10">
    <source>
        <dbReference type="Proteomes" id="UP001157440"/>
    </source>
</evidence>
<dbReference type="InterPro" id="IPR014284">
    <property type="entry name" value="RNA_pol_sigma-70_dom"/>
</dbReference>
<dbReference type="InterPro" id="IPR036388">
    <property type="entry name" value="WH-like_DNA-bd_sf"/>
</dbReference>
<feature type="domain" description="RNA polymerase sigma factor 70 region 4 type 2" evidence="8">
    <location>
        <begin position="168"/>
        <end position="220"/>
    </location>
</feature>
<protein>
    <recommendedName>
        <fullName evidence="6">RNA polymerase sigma factor</fullName>
    </recommendedName>
</protein>
<evidence type="ECO:0000256" key="2">
    <source>
        <dbReference type="ARBA" id="ARBA00023015"/>
    </source>
</evidence>
<dbReference type="InterPro" id="IPR039425">
    <property type="entry name" value="RNA_pol_sigma-70-like"/>
</dbReference>
<dbReference type="Pfam" id="PF04542">
    <property type="entry name" value="Sigma70_r2"/>
    <property type="match status" value="1"/>
</dbReference>
<dbReference type="Proteomes" id="UP001157440">
    <property type="component" value="Unassembled WGS sequence"/>
</dbReference>
<evidence type="ECO:0000256" key="3">
    <source>
        <dbReference type="ARBA" id="ARBA00023082"/>
    </source>
</evidence>
<evidence type="ECO:0000256" key="1">
    <source>
        <dbReference type="ARBA" id="ARBA00010641"/>
    </source>
</evidence>
<dbReference type="CDD" id="cd06171">
    <property type="entry name" value="Sigma70_r4"/>
    <property type="match status" value="1"/>
</dbReference>
<feature type="domain" description="RNA polymerase sigma-70 region 2" evidence="7">
    <location>
        <begin position="81"/>
        <end position="141"/>
    </location>
</feature>
<dbReference type="GO" id="GO:0016987">
    <property type="term" value="F:sigma factor activity"/>
    <property type="evidence" value="ECO:0007669"/>
    <property type="project" value="UniProtKB-KW"/>
</dbReference>
<evidence type="ECO:0000256" key="5">
    <source>
        <dbReference type="ARBA" id="ARBA00023163"/>
    </source>
</evidence>
<dbReference type="AlphaFoldDB" id="A0AA37TBB1"/>
<sequence>MLPVQPAAEQREPADASGSVISQLPAQLGDRLRQYYSEVVEIDPGSRLSGVLERLSAALDAAESDRQVPGAFKDDLLGMVPCLRRYAMSLAYDSSEADDLVQLTLLKAWEHRERFQAGTSLVAWLFTILRNGFINGRRKRRYEVPDPNGLHAAALTEPAGQDHALRLQEVQAALDGLEPPHREALMLVAIEGLPYEAAAAVLGCPPGTVKSRVSRARDRLTRALGEV</sequence>
<keyword evidence="2 6" id="KW-0805">Transcription regulation</keyword>
<dbReference type="InterPro" id="IPR013324">
    <property type="entry name" value="RNA_pol_sigma_r3/r4-like"/>
</dbReference>
<evidence type="ECO:0000259" key="7">
    <source>
        <dbReference type="Pfam" id="PF04542"/>
    </source>
</evidence>
<dbReference type="PANTHER" id="PTHR43133:SF25">
    <property type="entry name" value="RNA POLYMERASE SIGMA FACTOR RFAY-RELATED"/>
    <property type="match status" value="1"/>
</dbReference>
<keyword evidence="4 6" id="KW-0238">DNA-binding</keyword>
<dbReference type="NCBIfam" id="TIGR02937">
    <property type="entry name" value="sigma70-ECF"/>
    <property type="match status" value="1"/>
</dbReference>
<accession>A0AA37TBB1</accession>
<evidence type="ECO:0000256" key="6">
    <source>
        <dbReference type="RuleBase" id="RU000716"/>
    </source>
</evidence>
<keyword evidence="10" id="KW-1185">Reference proteome</keyword>
<gene>
    <name evidence="9" type="ORF">GCM10007890_00550</name>
</gene>
<reference evidence="10" key="1">
    <citation type="journal article" date="2019" name="Int. J. Syst. Evol. Microbiol.">
        <title>The Global Catalogue of Microorganisms (GCM) 10K type strain sequencing project: providing services to taxonomists for standard genome sequencing and annotation.</title>
        <authorList>
            <consortium name="The Broad Institute Genomics Platform"/>
            <consortium name="The Broad Institute Genome Sequencing Center for Infectious Disease"/>
            <person name="Wu L."/>
            <person name="Ma J."/>
        </authorList>
    </citation>
    <scope>NUCLEOTIDE SEQUENCE [LARGE SCALE GENOMIC DNA]</scope>
    <source>
        <strain evidence="10">NBRC 103632</strain>
    </source>
</reference>
<organism evidence="9 10">
    <name type="scientific">Methylobacterium tardum</name>
    <dbReference type="NCBI Taxonomy" id="374432"/>
    <lineage>
        <taxon>Bacteria</taxon>
        <taxon>Pseudomonadati</taxon>
        <taxon>Pseudomonadota</taxon>
        <taxon>Alphaproteobacteria</taxon>
        <taxon>Hyphomicrobiales</taxon>
        <taxon>Methylobacteriaceae</taxon>
        <taxon>Methylobacterium</taxon>
    </lineage>
</organism>
<dbReference type="InterPro" id="IPR013325">
    <property type="entry name" value="RNA_pol_sigma_r2"/>
</dbReference>
<comment type="similarity">
    <text evidence="1 6">Belongs to the sigma-70 factor family. ECF subfamily.</text>
</comment>
<dbReference type="SUPFAM" id="SSF88659">
    <property type="entry name" value="Sigma3 and sigma4 domains of RNA polymerase sigma factors"/>
    <property type="match status" value="1"/>
</dbReference>
<dbReference type="GO" id="GO:0003677">
    <property type="term" value="F:DNA binding"/>
    <property type="evidence" value="ECO:0007669"/>
    <property type="project" value="UniProtKB-KW"/>
</dbReference>
<proteinExistence type="inferred from homology"/>
<dbReference type="GO" id="GO:0006352">
    <property type="term" value="P:DNA-templated transcription initiation"/>
    <property type="evidence" value="ECO:0007669"/>
    <property type="project" value="InterPro"/>
</dbReference>
<dbReference type="SUPFAM" id="SSF88946">
    <property type="entry name" value="Sigma2 domain of RNA polymerase sigma factors"/>
    <property type="match status" value="1"/>
</dbReference>
<evidence type="ECO:0000256" key="4">
    <source>
        <dbReference type="ARBA" id="ARBA00023125"/>
    </source>
</evidence>